<evidence type="ECO:0000313" key="3">
    <source>
        <dbReference type="EMBL" id="CCC40320.1"/>
    </source>
</evidence>
<evidence type="ECO:0000259" key="2">
    <source>
        <dbReference type="PROSITE" id="PS50850"/>
    </source>
</evidence>
<dbReference type="GeneID" id="12447182"/>
<dbReference type="PANTHER" id="PTHR23521:SF2">
    <property type="entry name" value="TRANSPORTER MFS SUPERFAMILY"/>
    <property type="match status" value="1"/>
</dbReference>
<feature type="transmembrane region" description="Helical" evidence="1">
    <location>
        <begin position="173"/>
        <end position="194"/>
    </location>
</feature>
<protein>
    <submittedName>
        <fullName evidence="3">Major facilitator superfamily transport protein</fullName>
    </submittedName>
</protein>
<sequence length="410" mass="41931">MSSQSKTGTSTVDTERILLGSVVFAVLFLQLLVYPGVDMLVTALGAPVVLRGSTWFLAAELGASVLFVWVWGLISDARRVRVPLLRLGALLAAASYGGLAIIPQVVIIPFSGALAIRAIQGAATIGVLSLAMTMLMDLPGGHGRNMGAAGIAIGSGTALGAPTGGLLYGQGPFVPLATAAMLAVVIALLSTQLVDRIPASGNQSRQTSKTIITIVNRIRETPELLIPYAFGFIDRLSAGVFALAGTLYFRTVFNLSPAATGAMLFLFFGPFALFQYPFGSLSDRLGRAFPIVFGSIGYGFSVIAVGLAPTVTIVGVAMVTVGVVGALMSPATMALVTDLASEADRGVAMAGFNATGSIGFLTGVILAGTVAGATGFTTVFVLAGAVEVTLAAIAAPAVFRLASPRTEKQS</sequence>
<feature type="transmembrane region" description="Helical" evidence="1">
    <location>
        <begin position="114"/>
        <end position="135"/>
    </location>
</feature>
<dbReference type="GO" id="GO:0005886">
    <property type="term" value="C:plasma membrane"/>
    <property type="evidence" value="ECO:0007669"/>
    <property type="project" value="TreeGrafter"/>
</dbReference>
<feature type="transmembrane region" description="Helical" evidence="1">
    <location>
        <begin position="54"/>
        <end position="75"/>
    </location>
</feature>
<keyword evidence="1" id="KW-0812">Transmembrane</keyword>
<organism evidence="3 4">
    <name type="scientific">Haloquadratum walsbyi (strain DSM 16854 / JCM 12705 / C23)</name>
    <dbReference type="NCBI Taxonomy" id="768065"/>
    <lineage>
        <taxon>Archaea</taxon>
        <taxon>Methanobacteriati</taxon>
        <taxon>Methanobacteriota</taxon>
        <taxon>Stenosarchaea group</taxon>
        <taxon>Halobacteria</taxon>
        <taxon>Halobacteriales</taxon>
        <taxon>Haloferacaceae</taxon>
        <taxon>Haloquadratum</taxon>
    </lineage>
</organism>
<dbReference type="RefSeq" id="WP_014555971.1">
    <property type="nucleotide sequence ID" value="NC_017459.1"/>
</dbReference>
<feature type="transmembrane region" description="Helical" evidence="1">
    <location>
        <begin position="255"/>
        <end position="276"/>
    </location>
</feature>
<dbReference type="PROSITE" id="PS50850">
    <property type="entry name" value="MFS"/>
    <property type="match status" value="1"/>
</dbReference>
<feature type="transmembrane region" description="Helical" evidence="1">
    <location>
        <begin position="147"/>
        <end position="167"/>
    </location>
</feature>
<feature type="transmembrane region" description="Helical" evidence="1">
    <location>
        <begin position="16"/>
        <end position="34"/>
    </location>
</feature>
<feature type="domain" description="Major facilitator superfamily (MFS) profile" evidence="2">
    <location>
        <begin position="223"/>
        <end position="410"/>
    </location>
</feature>
<dbReference type="PANTHER" id="PTHR23521">
    <property type="entry name" value="TRANSPORTER MFS SUPERFAMILY"/>
    <property type="match status" value="1"/>
</dbReference>
<accession>G0LIR8</accession>
<feature type="transmembrane region" description="Helical" evidence="1">
    <location>
        <begin position="288"/>
        <end position="307"/>
    </location>
</feature>
<dbReference type="GO" id="GO:0022857">
    <property type="term" value="F:transmembrane transporter activity"/>
    <property type="evidence" value="ECO:0007669"/>
    <property type="project" value="InterPro"/>
</dbReference>
<dbReference type="Gene3D" id="1.20.1250.20">
    <property type="entry name" value="MFS general substrate transporter like domains"/>
    <property type="match status" value="2"/>
</dbReference>
<dbReference type="AlphaFoldDB" id="G0LIR8"/>
<dbReference type="InterPro" id="IPR011701">
    <property type="entry name" value="MFS"/>
</dbReference>
<keyword evidence="1" id="KW-1133">Transmembrane helix</keyword>
<dbReference type="EMBL" id="FR746099">
    <property type="protein sequence ID" value="CCC40320.1"/>
    <property type="molecule type" value="Genomic_DNA"/>
</dbReference>
<dbReference type="InterPro" id="IPR036259">
    <property type="entry name" value="MFS_trans_sf"/>
</dbReference>
<feature type="transmembrane region" description="Helical" evidence="1">
    <location>
        <begin position="348"/>
        <end position="373"/>
    </location>
</feature>
<feature type="transmembrane region" description="Helical" evidence="1">
    <location>
        <begin position="379"/>
        <end position="402"/>
    </location>
</feature>
<feature type="transmembrane region" description="Helical" evidence="1">
    <location>
        <begin position="87"/>
        <end position="108"/>
    </location>
</feature>
<evidence type="ECO:0000313" key="4">
    <source>
        <dbReference type="Proteomes" id="UP000007954"/>
    </source>
</evidence>
<dbReference type="KEGG" id="hwc:Hqrw_2469"/>
<dbReference type="Pfam" id="PF07690">
    <property type="entry name" value="MFS_1"/>
    <property type="match status" value="1"/>
</dbReference>
<dbReference type="HOGENOM" id="CLU_056682_0_0_2"/>
<dbReference type="Proteomes" id="UP000007954">
    <property type="component" value="Chromosome"/>
</dbReference>
<feature type="transmembrane region" description="Helical" evidence="1">
    <location>
        <begin position="313"/>
        <end position="336"/>
    </location>
</feature>
<proteinExistence type="predicted"/>
<dbReference type="SUPFAM" id="SSF103473">
    <property type="entry name" value="MFS general substrate transporter"/>
    <property type="match status" value="1"/>
</dbReference>
<gene>
    <name evidence="3" type="ordered locus">Hqrw_2469</name>
</gene>
<dbReference type="OrthoDB" id="343229at2157"/>
<reference evidence="3 4" key="1">
    <citation type="journal article" date="2011" name="PLoS ONE">
        <title>Haloquadratum walsbyi: limited diversity in a global pond.</title>
        <authorList>
            <person name="Dyall-Smith M."/>
            <person name="Pfeiffer F."/>
            <person name="Klee K."/>
            <person name="Palm P."/>
            <person name="Gross K."/>
            <person name="Schuster S.C."/>
            <person name="Rampp M."/>
            <person name="Oesterhelt D."/>
        </authorList>
    </citation>
    <scope>NUCLEOTIDE SEQUENCE [LARGE SCALE GENOMIC DNA]</scope>
    <source>
        <strain evidence="4">DSM 16854 / JCM 12705 / C23</strain>
    </source>
</reference>
<keyword evidence="1" id="KW-0472">Membrane</keyword>
<evidence type="ECO:0000256" key="1">
    <source>
        <dbReference type="SAM" id="Phobius"/>
    </source>
</evidence>
<name>G0LIR8_HALWC</name>
<dbReference type="InterPro" id="IPR020846">
    <property type="entry name" value="MFS_dom"/>
</dbReference>